<dbReference type="InterPro" id="IPR000914">
    <property type="entry name" value="SBP_5_dom"/>
</dbReference>
<evidence type="ECO:0000313" key="8">
    <source>
        <dbReference type="Proteomes" id="UP000032946"/>
    </source>
</evidence>
<evidence type="ECO:0000256" key="2">
    <source>
        <dbReference type="ARBA" id="ARBA00005695"/>
    </source>
</evidence>
<dbReference type="EMBL" id="FO818640">
    <property type="protein sequence ID" value="CDM97816.1"/>
    <property type="molecule type" value="Genomic_DNA"/>
</dbReference>
<dbReference type="InterPro" id="IPR030678">
    <property type="entry name" value="Peptide/Ni-bd"/>
</dbReference>
<dbReference type="RefSeq" id="WP_008055142.1">
    <property type="nucleotide sequence ID" value="NZ_FO818640.1"/>
</dbReference>
<feature type="domain" description="Solute-binding protein family 5" evidence="6">
    <location>
        <begin position="102"/>
        <end position="466"/>
    </location>
</feature>
<evidence type="ECO:0000256" key="1">
    <source>
        <dbReference type="ARBA" id="ARBA00004196"/>
    </source>
</evidence>
<dbReference type="PANTHER" id="PTHR30290:SF10">
    <property type="entry name" value="PERIPLASMIC OLIGOPEPTIDE-BINDING PROTEIN-RELATED"/>
    <property type="match status" value="1"/>
</dbReference>
<evidence type="ECO:0000256" key="3">
    <source>
        <dbReference type="ARBA" id="ARBA00022448"/>
    </source>
</evidence>
<feature type="transmembrane region" description="Helical" evidence="5">
    <location>
        <begin position="20"/>
        <end position="38"/>
    </location>
</feature>
<sequence>MHKKHQMLLSNLVRGSRRRFRVLWQFLGLFGLVSFLIISCGQPNNQTTTTPGSSNGDERIIIGTTQTLRTIDPADAYEVISGNLLYNLGDRLYAYEVGTTQLQPQLATDFPTISDDRLTYTMPLRQGVLFHDDTPFNAEAMAFSLRRFIENGGPPSSLLSDIVDEITATGEYELTIKLKRPFAAFPSLLAFSGACAVSPSAYEIGPGKFRPNSFVGTGPYVLTEYGVDLIRLNPFEQYWGDKTANQGVDLQRFSSPANLFNSFRTNAVDVAYISLEPDQISSLLEGAEQGRWQAITADGNTINYIVLNVNSEPLDRVEVRQAIASLVDRNLINERVLRGQAEPLYSLIPTTFESYLPVFKEAYGDANFEQAKQLLIEAGFTPENPAVVELWYGANSQKRQELAATLKALSDNNLGGILQLQPQSVDTTTAFQNLEKGIYPTFILDWYADFLDPDNYIHPFLDCANGSPETGCVEGASQYHGSFYYSDRMNQLIRQQRTEANPETRQAIFHEIQQLLAEDVPFIPLWQDKIHVFAQNNIQGVNLQANQQFPFWPLAKFTSQ</sequence>
<evidence type="ECO:0000259" key="6">
    <source>
        <dbReference type="Pfam" id="PF00496"/>
    </source>
</evidence>
<dbReference type="SUPFAM" id="SSF53850">
    <property type="entry name" value="Periplasmic binding protein-like II"/>
    <property type="match status" value="1"/>
</dbReference>
<keyword evidence="3" id="KW-0813">Transport</keyword>
<reference evidence="7 8" key="1">
    <citation type="submission" date="2014-02" db="EMBL/GenBank/DDBJ databases">
        <authorList>
            <person name="Genoscope - CEA"/>
        </authorList>
    </citation>
    <scope>NUCLEOTIDE SEQUENCE [LARGE SCALE GENOMIC DNA]</scope>
    <source>
        <strain evidence="7 8">PCC 8005</strain>
    </source>
</reference>
<accession>A0A9P1KKV8</accession>
<keyword evidence="5" id="KW-0812">Transmembrane</keyword>
<dbReference type="GO" id="GO:0030313">
    <property type="term" value="C:cell envelope"/>
    <property type="evidence" value="ECO:0007669"/>
    <property type="project" value="UniProtKB-SubCell"/>
</dbReference>
<protein>
    <submittedName>
        <fullName evidence="7">Periplasmic oligopeptide-binding protein of oligopeptide ABC transporter</fullName>
    </submittedName>
</protein>
<name>A0A9P1KKV8_9CYAN</name>
<evidence type="ECO:0000256" key="5">
    <source>
        <dbReference type="SAM" id="Phobius"/>
    </source>
</evidence>
<evidence type="ECO:0000256" key="4">
    <source>
        <dbReference type="ARBA" id="ARBA00022729"/>
    </source>
</evidence>
<dbReference type="CDD" id="cd08519">
    <property type="entry name" value="PBP2_NikA_DppA_OppA_like_20"/>
    <property type="match status" value="1"/>
</dbReference>
<dbReference type="Pfam" id="PF00496">
    <property type="entry name" value="SBP_bac_5"/>
    <property type="match status" value="1"/>
</dbReference>
<keyword evidence="5" id="KW-0472">Membrane</keyword>
<keyword evidence="8" id="KW-1185">Reference proteome</keyword>
<dbReference type="GO" id="GO:0043190">
    <property type="term" value="C:ATP-binding cassette (ABC) transporter complex"/>
    <property type="evidence" value="ECO:0007669"/>
    <property type="project" value="InterPro"/>
</dbReference>
<dbReference type="Proteomes" id="UP000032946">
    <property type="component" value="Chromosome"/>
</dbReference>
<proteinExistence type="inferred from homology"/>
<comment type="similarity">
    <text evidence="2">Belongs to the bacterial solute-binding protein 5 family.</text>
</comment>
<dbReference type="PIRSF" id="PIRSF002741">
    <property type="entry name" value="MppA"/>
    <property type="match status" value="1"/>
</dbReference>
<dbReference type="PANTHER" id="PTHR30290">
    <property type="entry name" value="PERIPLASMIC BINDING COMPONENT OF ABC TRANSPORTER"/>
    <property type="match status" value="1"/>
</dbReference>
<gene>
    <name evidence="7" type="ORF">ARTHRO_60417</name>
</gene>
<dbReference type="Gene3D" id="3.10.105.10">
    <property type="entry name" value="Dipeptide-binding Protein, Domain 3"/>
    <property type="match status" value="1"/>
</dbReference>
<dbReference type="GO" id="GO:1904680">
    <property type="term" value="F:peptide transmembrane transporter activity"/>
    <property type="evidence" value="ECO:0007669"/>
    <property type="project" value="TreeGrafter"/>
</dbReference>
<keyword evidence="5" id="KW-1133">Transmembrane helix</keyword>
<keyword evidence="4" id="KW-0732">Signal</keyword>
<dbReference type="GO" id="GO:0015833">
    <property type="term" value="P:peptide transport"/>
    <property type="evidence" value="ECO:0007669"/>
    <property type="project" value="TreeGrafter"/>
</dbReference>
<dbReference type="GO" id="GO:0042597">
    <property type="term" value="C:periplasmic space"/>
    <property type="evidence" value="ECO:0007669"/>
    <property type="project" value="UniProtKB-ARBA"/>
</dbReference>
<dbReference type="Gene3D" id="3.40.190.10">
    <property type="entry name" value="Periplasmic binding protein-like II"/>
    <property type="match status" value="1"/>
</dbReference>
<comment type="subcellular location">
    <subcellularLocation>
        <location evidence="1">Cell envelope</location>
    </subcellularLocation>
</comment>
<dbReference type="AlphaFoldDB" id="A0A9P1KKV8"/>
<evidence type="ECO:0000313" key="7">
    <source>
        <dbReference type="EMBL" id="CDM97816.1"/>
    </source>
</evidence>
<organism evidence="7 8">
    <name type="scientific">Limnospira indica PCC 8005</name>
    <dbReference type="NCBI Taxonomy" id="376219"/>
    <lineage>
        <taxon>Bacteria</taxon>
        <taxon>Bacillati</taxon>
        <taxon>Cyanobacteriota</taxon>
        <taxon>Cyanophyceae</taxon>
        <taxon>Oscillatoriophycideae</taxon>
        <taxon>Oscillatoriales</taxon>
        <taxon>Sirenicapillariaceae</taxon>
        <taxon>Limnospira</taxon>
    </lineage>
</organism>
<dbReference type="InterPro" id="IPR039424">
    <property type="entry name" value="SBP_5"/>
</dbReference>